<feature type="compositionally biased region" description="Low complexity" evidence="1">
    <location>
        <begin position="484"/>
        <end position="506"/>
    </location>
</feature>
<feature type="compositionally biased region" description="Basic and acidic residues" evidence="1">
    <location>
        <begin position="678"/>
        <end position="697"/>
    </location>
</feature>
<feature type="compositionally biased region" description="Basic and acidic residues" evidence="1">
    <location>
        <begin position="142"/>
        <end position="152"/>
    </location>
</feature>
<dbReference type="STRING" id="303518.ENSPNYP00000010156"/>
<accession>A0A3B4FLP2</accession>
<feature type="compositionally biased region" description="Polar residues" evidence="1">
    <location>
        <begin position="403"/>
        <end position="412"/>
    </location>
</feature>
<feature type="compositionally biased region" description="Basic and acidic residues" evidence="1">
    <location>
        <begin position="528"/>
        <end position="540"/>
    </location>
</feature>
<feature type="compositionally biased region" description="Polar residues" evidence="1">
    <location>
        <begin position="93"/>
        <end position="107"/>
    </location>
</feature>
<feature type="compositionally biased region" description="Basic residues" evidence="1">
    <location>
        <begin position="279"/>
        <end position="288"/>
    </location>
</feature>
<feature type="compositionally biased region" description="Basic and acidic residues" evidence="1">
    <location>
        <begin position="300"/>
        <end position="309"/>
    </location>
</feature>
<feature type="compositionally biased region" description="Basic and acidic residues" evidence="1">
    <location>
        <begin position="357"/>
        <end position="397"/>
    </location>
</feature>
<evidence type="ECO:0000256" key="1">
    <source>
        <dbReference type="SAM" id="MobiDB-lite"/>
    </source>
</evidence>
<feature type="compositionally biased region" description="Basic residues" evidence="1">
    <location>
        <begin position="415"/>
        <end position="427"/>
    </location>
</feature>
<feature type="region of interest" description="Disordered" evidence="1">
    <location>
        <begin position="1"/>
        <end position="697"/>
    </location>
</feature>
<name>A0A3B4FLP2_9CICH</name>
<feature type="compositionally biased region" description="Low complexity" evidence="1">
    <location>
        <begin position="153"/>
        <end position="162"/>
    </location>
</feature>
<feature type="compositionally biased region" description="Low complexity" evidence="1">
    <location>
        <begin position="78"/>
        <end position="87"/>
    </location>
</feature>
<sequence>MAATEASTAPVLQEDGKSTENKPAEVEQAAKNANTSSETVNDEAVDKDGTAVNSEVVENKETVNNDTAVADTVETEEGGAAAAAGEDAPPPQSCENTTSSEPKTSFLDSFLNKSGLGKVMGGRKKKEQSAPAAGGEEGAAEGGEKEADKGGEEAAAAAAAEGGAEGGAEGEAATEKAAENGEKEDEKKAEKGKPAEAKSTVRDLIRKPVARIFSHRSTEKKEGAAAEPQKPVKVRSKSLDRLEDPEALNTTADSIVEEGGAAGGAEGEQKASASSATTKHMKRWHSFKKLMAQKAHKKTGGGEDGKEEGAEGEGGGGDSSTLDSKESGQKRWKLKRSWTFQGLKRDTSMSGISGKAKGSDKDSAENAKPEEPGGAEEGKTEGGEEKEKAEGGEEEKAAAAGGTVTQHANEIWTSFKKRVIPKSKHRAMILNEGATEDGKDGKSAKAKRSHFGRAVSLKNFIMRKGKSTSVDTGEGAKEEEAAEGGEAAAATEEGGADGEAAAAIAEANDKDAVTAAEKTPAEESGAEVAKEPEKEPEKTTAEAPVTNGENGCSNGTEEENATHNHQEEEEEKTTGSSPMKKSKEAGGVKDEANAKIINATAAVNSGELEHADRDSDEPQNSSSSKDGEANGKRQEALTNDSNKRAAHRDRQTQIALAVSGEKGEGQGVAESPQNGGCHDAEDSHDQREGEEEEMRKRDLREAAVVIVQNVMSAATDQLEKELCVDNGLNGCYDADARY</sequence>
<proteinExistence type="predicted"/>
<feature type="compositionally biased region" description="Basic and acidic residues" evidence="1">
    <location>
        <begin position="173"/>
        <end position="206"/>
    </location>
</feature>
<feature type="compositionally biased region" description="Basic and acidic residues" evidence="1">
    <location>
        <begin position="14"/>
        <end position="25"/>
    </location>
</feature>
<feature type="compositionally biased region" description="Basic and acidic residues" evidence="1">
    <location>
        <begin position="581"/>
        <end position="593"/>
    </location>
</feature>
<reference evidence="2" key="1">
    <citation type="submission" date="2023-09" db="UniProtKB">
        <authorList>
            <consortium name="Ensembl"/>
        </authorList>
    </citation>
    <scope>IDENTIFICATION</scope>
</reference>
<dbReference type="Ensembl" id="ENSPNYT00000010406.1">
    <property type="protein sequence ID" value="ENSPNYP00000010156.1"/>
    <property type="gene ID" value="ENSPNYG00000007718.1"/>
</dbReference>
<protein>
    <submittedName>
        <fullName evidence="2">Si:ch211-137a8.4</fullName>
    </submittedName>
</protein>
<organism evidence="2">
    <name type="scientific">Pundamilia nyererei</name>
    <dbReference type="NCBI Taxonomy" id="303518"/>
    <lineage>
        <taxon>Eukaryota</taxon>
        <taxon>Metazoa</taxon>
        <taxon>Chordata</taxon>
        <taxon>Craniata</taxon>
        <taxon>Vertebrata</taxon>
        <taxon>Euteleostomi</taxon>
        <taxon>Actinopterygii</taxon>
        <taxon>Neopterygii</taxon>
        <taxon>Teleostei</taxon>
        <taxon>Neoteleostei</taxon>
        <taxon>Acanthomorphata</taxon>
        <taxon>Ovalentaria</taxon>
        <taxon>Cichlomorphae</taxon>
        <taxon>Cichliformes</taxon>
        <taxon>Cichlidae</taxon>
        <taxon>African cichlids</taxon>
        <taxon>Pseudocrenilabrinae</taxon>
        <taxon>Haplochromini</taxon>
        <taxon>Pundamilia</taxon>
    </lineage>
</organism>
<dbReference type="GeneTree" id="ENSGT00670000099420"/>
<feature type="compositionally biased region" description="Basic and acidic residues" evidence="1">
    <location>
        <begin position="625"/>
        <end position="635"/>
    </location>
</feature>
<evidence type="ECO:0000313" key="2">
    <source>
        <dbReference type="Ensembl" id="ENSPNYP00000010156.1"/>
    </source>
</evidence>
<dbReference type="AlphaFoldDB" id="A0A3B4FLP2"/>